<organism evidence="1 2">
    <name type="scientific">Nosema granulosis</name>
    <dbReference type="NCBI Taxonomy" id="83296"/>
    <lineage>
        <taxon>Eukaryota</taxon>
        <taxon>Fungi</taxon>
        <taxon>Fungi incertae sedis</taxon>
        <taxon>Microsporidia</taxon>
        <taxon>Nosematidae</taxon>
        <taxon>Nosema</taxon>
    </lineage>
</organism>
<gene>
    <name evidence="1" type="ORF">NGRA_0297</name>
</gene>
<evidence type="ECO:0000313" key="2">
    <source>
        <dbReference type="Proteomes" id="UP000740883"/>
    </source>
</evidence>
<name>A0A9P6L064_9MICR</name>
<keyword evidence="2" id="KW-1185">Reference proteome</keyword>
<evidence type="ECO:0000313" key="1">
    <source>
        <dbReference type="EMBL" id="KAF9764766.1"/>
    </source>
</evidence>
<proteinExistence type="predicted"/>
<dbReference type="Proteomes" id="UP000740883">
    <property type="component" value="Unassembled WGS sequence"/>
</dbReference>
<dbReference type="EMBL" id="SBJO01000010">
    <property type="protein sequence ID" value="KAF9764766.1"/>
    <property type="molecule type" value="Genomic_DNA"/>
</dbReference>
<comment type="caution">
    <text evidence="1">The sequence shown here is derived from an EMBL/GenBank/DDBJ whole genome shotgun (WGS) entry which is preliminary data.</text>
</comment>
<dbReference type="AlphaFoldDB" id="A0A9P6L064"/>
<protein>
    <submittedName>
        <fullName evidence="1">Uncharacterized protein</fullName>
    </submittedName>
</protein>
<sequence>MNFMIFWLIFVKNTDLNYNYVDSSIEDEWDNIGEFLNIKEQGKKQLHTQNKCDLKNHVDQPFIDLEVDYLDNIDQYCQDLELFNLGLNEMKKDIETDPTIDQNTKRKIDIKQNIEISCKRRKIPKQKQESKVDFIKLGSVVVRTPRALQKCKCVFDVIFTIYRNIEVFFNVDLQIEEIPKKIDTKTQAKYIFKNLEKTYKYLLIHLDTNSLLISNTIESISLYLDSMAQDISMRVSKHNSKDIDWNDIVDARYKRIFEKVEFKDLIILLIYQIKKTHKQIEEVKSVILQTFSTGFDGGDNTRDLILKTIILIKAGSITNHENQQDDFYFKINTVLKKNLIKYFWKNTVRLNVNHLNYLKEKFQGLPENELAVLPLKKDNLIFHLTYFRIKERIFENYVYPFICFDKKNIKSKRNICEAYSTLTFSMDLINKIADSLSTKTQIIQHKI</sequence>
<accession>A0A9P6L064</accession>
<reference evidence="1 2" key="1">
    <citation type="journal article" date="2020" name="Genome Biol. Evol.">
        <title>Comparative genomics of strictly vertically transmitted, feminizing microsporidia endosymbionts of amphipod crustaceans.</title>
        <authorList>
            <person name="Cormier A."/>
            <person name="Chebbi M.A."/>
            <person name="Giraud I."/>
            <person name="Wattier R."/>
            <person name="Teixeira M."/>
            <person name="Gilbert C."/>
            <person name="Rigaud T."/>
            <person name="Cordaux R."/>
        </authorList>
    </citation>
    <scope>NUCLEOTIDE SEQUENCE [LARGE SCALE GENOMIC DNA]</scope>
    <source>
        <strain evidence="1 2">Ou3-Ou53</strain>
    </source>
</reference>